<proteinExistence type="inferred from homology"/>
<accession>A0A923GFL7</accession>
<sequence>MQNSNPLLQGSGTPVDYAAVTLDNLRAAFDLALDAHQQGIERIIAAQQTLPTWDDLVLAVDALDAQLQAVLFAASPLTFKGDTWAGLLGELYGKLILRYEQKLSNKALRACYVKLAQSPQGQNLDAHERAVIQWYIRQFTLKGALLDEAELQVLAAAQARIQDLEARYRANIARDGVHVSDEQLLGGFSPRMREELRANAEASGMPGWLIPADDHWTRDVMAVASNRELREAVYRRYHTRGVSADDSQDNGKILAELATVRAEKAKLLGFSDHASLSLREKSAGSLDQVQRFLQTLAGNIKPAMGQLRQLLDARAEGLGIDQVRPWDRLYLHRAGDTAQASLPMATFREYFPLANVVASLAHMAQQVFGLTLKAGNDASPIATWHESVMAFEVWQDHAYLGLLYLDAVQYPGKQADLVETRYVRNRRVDAEGVYQAAVVMVFTDVPAGLGQESPLLDHLALRKIHHEFGHALHHLLVRTTTHVGSAVSLLGTDGVELYGKLLERWAWEPDYLVDISSHKDSGEKLGLEETRTLLAALQREEVEGAAQNLLMALFDLDLHASPDDGKSLQQRLDAARELCGYWPLEDFERPAHAFDYLVNHYDAGYYAYVWSDVHAFDLFSRFRANGLLDRATGRALQEELLAHGSARPLLTGIEAFLGRAVDLGPYLHWHGLA</sequence>
<evidence type="ECO:0000313" key="11">
    <source>
        <dbReference type="Proteomes" id="UP000628137"/>
    </source>
</evidence>
<keyword evidence="6 7" id="KW-0482">Metalloprotease</keyword>
<evidence type="ECO:0000259" key="8">
    <source>
        <dbReference type="Pfam" id="PF01432"/>
    </source>
</evidence>
<dbReference type="GO" id="GO:0006508">
    <property type="term" value="P:proteolysis"/>
    <property type="evidence" value="ECO:0007669"/>
    <property type="project" value="UniProtKB-KW"/>
</dbReference>
<feature type="domain" description="Peptidase M3A/M3B catalytic" evidence="8">
    <location>
        <begin position="221"/>
        <end position="667"/>
    </location>
</feature>
<evidence type="ECO:0000256" key="1">
    <source>
        <dbReference type="ARBA" id="ARBA00006040"/>
    </source>
</evidence>
<evidence type="ECO:0000256" key="5">
    <source>
        <dbReference type="ARBA" id="ARBA00022833"/>
    </source>
</evidence>
<dbReference type="Pfam" id="PF01432">
    <property type="entry name" value="Peptidase_M3"/>
    <property type="match status" value="1"/>
</dbReference>
<dbReference type="Gene3D" id="1.10.1370.10">
    <property type="entry name" value="Neurolysin, domain 3"/>
    <property type="match status" value="1"/>
</dbReference>
<evidence type="ECO:0000313" key="10">
    <source>
        <dbReference type="EMBL" id="MBV4540315.1"/>
    </source>
</evidence>
<comment type="similarity">
    <text evidence="1 7">Belongs to the peptidase M3 family.</text>
</comment>
<dbReference type="Proteomes" id="UP000628137">
    <property type="component" value="Unassembled WGS sequence"/>
</dbReference>
<reference evidence="9 11" key="1">
    <citation type="journal article" date="2020" name="Microorganisms">
        <title>Reliable Identification of Environmental Pseudomonas Isolates Using the rpoD Gene.</title>
        <authorList>
            <consortium name="The Broad Institute Genome Sequencing Platform"/>
            <person name="Girard L."/>
            <person name="Lood C."/>
            <person name="Rokni-Zadeh H."/>
            <person name="van Noort V."/>
            <person name="Lavigne R."/>
            <person name="De Mot R."/>
        </authorList>
    </citation>
    <scope>NUCLEOTIDE SEQUENCE</scope>
    <source>
        <strain evidence="9 11">RW4S2</strain>
    </source>
</reference>
<gene>
    <name evidence="10" type="ORF">HU738_004575</name>
    <name evidence="9" type="ORF">HU738_06400</name>
</gene>
<dbReference type="SUPFAM" id="SSF55486">
    <property type="entry name" value="Metalloproteases ('zincins'), catalytic domain"/>
    <property type="match status" value="1"/>
</dbReference>
<name>A0A923GFL7_9PSED</name>
<dbReference type="InterPro" id="IPR024079">
    <property type="entry name" value="MetalloPept_cat_dom_sf"/>
</dbReference>
<dbReference type="GO" id="GO:0004222">
    <property type="term" value="F:metalloendopeptidase activity"/>
    <property type="evidence" value="ECO:0007669"/>
    <property type="project" value="InterPro"/>
</dbReference>
<dbReference type="EMBL" id="JABWRP020000003">
    <property type="protein sequence ID" value="MBV4540315.1"/>
    <property type="molecule type" value="Genomic_DNA"/>
</dbReference>
<keyword evidence="11" id="KW-1185">Reference proteome</keyword>
<dbReference type="InterPro" id="IPR024077">
    <property type="entry name" value="Neurolysin/TOP_dom2"/>
</dbReference>
<evidence type="ECO:0000256" key="7">
    <source>
        <dbReference type="RuleBase" id="RU003435"/>
    </source>
</evidence>
<dbReference type="EMBL" id="JABWRP010000003">
    <property type="protein sequence ID" value="MBC3470184.1"/>
    <property type="molecule type" value="Genomic_DNA"/>
</dbReference>
<dbReference type="PANTHER" id="PTHR11804">
    <property type="entry name" value="PROTEASE M3 THIMET OLIGOPEPTIDASE-RELATED"/>
    <property type="match status" value="1"/>
</dbReference>
<evidence type="ECO:0000256" key="2">
    <source>
        <dbReference type="ARBA" id="ARBA00022670"/>
    </source>
</evidence>
<comment type="cofactor">
    <cofactor evidence="7">
        <name>Zn(2+)</name>
        <dbReference type="ChEBI" id="CHEBI:29105"/>
    </cofactor>
    <text evidence="7">Binds 1 zinc ion.</text>
</comment>
<reference evidence="10" key="3">
    <citation type="submission" date="2021-06" db="EMBL/GenBank/DDBJ databases">
        <title>Updating the genus Pseudomonas: Description of 43 new species and partition of the Pseudomonas putida group.</title>
        <authorList>
            <person name="Girard L."/>
            <person name="Lood C."/>
            <person name="Vandamme P."/>
            <person name="Rokni-Zadeh H."/>
            <person name="Van Noort V."/>
            <person name="Hofte M."/>
            <person name="Lavigne R."/>
            <person name="De Mot R."/>
        </authorList>
    </citation>
    <scope>NUCLEOTIDE SEQUENCE</scope>
    <source>
        <strain evidence="10">RW4S2</strain>
    </source>
</reference>
<evidence type="ECO:0000256" key="4">
    <source>
        <dbReference type="ARBA" id="ARBA00022801"/>
    </source>
</evidence>
<keyword evidence="2 7" id="KW-0645">Protease</keyword>
<keyword evidence="4 7" id="KW-0378">Hydrolase</keyword>
<dbReference type="InterPro" id="IPR045090">
    <property type="entry name" value="Pept_M3A_M3B"/>
</dbReference>
<dbReference type="InterPro" id="IPR001567">
    <property type="entry name" value="Pept_M3A_M3B_dom"/>
</dbReference>
<dbReference type="AlphaFoldDB" id="A0A923GFL7"/>
<dbReference type="PANTHER" id="PTHR11804:SF84">
    <property type="entry name" value="SACCHAROLYSIN"/>
    <property type="match status" value="1"/>
</dbReference>
<evidence type="ECO:0000313" key="9">
    <source>
        <dbReference type="EMBL" id="MBC3470184.1"/>
    </source>
</evidence>
<evidence type="ECO:0000256" key="6">
    <source>
        <dbReference type="ARBA" id="ARBA00023049"/>
    </source>
</evidence>
<keyword evidence="3 7" id="KW-0479">Metal-binding</keyword>
<organism evidence="9">
    <name type="scientific">Pseudomonas vlassakiae</name>
    <dbReference type="NCBI Taxonomy" id="485888"/>
    <lineage>
        <taxon>Bacteria</taxon>
        <taxon>Pseudomonadati</taxon>
        <taxon>Pseudomonadota</taxon>
        <taxon>Gammaproteobacteria</taxon>
        <taxon>Pseudomonadales</taxon>
        <taxon>Pseudomonadaceae</taxon>
        <taxon>Pseudomonas</taxon>
    </lineage>
</organism>
<evidence type="ECO:0000256" key="3">
    <source>
        <dbReference type="ARBA" id="ARBA00022723"/>
    </source>
</evidence>
<dbReference type="Gene3D" id="3.40.390.10">
    <property type="entry name" value="Collagenase (Catalytic Domain)"/>
    <property type="match status" value="1"/>
</dbReference>
<dbReference type="GO" id="GO:0046872">
    <property type="term" value="F:metal ion binding"/>
    <property type="evidence" value="ECO:0007669"/>
    <property type="project" value="UniProtKB-UniRule"/>
</dbReference>
<dbReference type="GO" id="GO:0006518">
    <property type="term" value="P:peptide metabolic process"/>
    <property type="evidence" value="ECO:0007669"/>
    <property type="project" value="TreeGrafter"/>
</dbReference>
<comment type="caution">
    <text evidence="9">The sequence shown here is derived from an EMBL/GenBank/DDBJ whole genome shotgun (WGS) entry which is preliminary data.</text>
</comment>
<reference evidence="9" key="2">
    <citation type="submission" date="2020-07" db="EMBL/GenBank/DDBJ databases">
        <authorList>
            <person name="Lood C."/>
            <person name="Girard L."/>
        </authorList>
    </citation>
    <scope>NUCLEOTIDE SEQUENCE</scope>
    <source>
        <strain evidence="9">RW4S2</strain>
    </source>
</reference>
<keyword evidence="5 7" id="KW-0862">Zinc</keyword>
<protein>
    <submittedName>
        <fullName evidence="9">Peptidase M3</fullName>
    </submittedName>
</protein>